<feature type="domain" description="Protein kinase" evidence="8">
    <location>
        <begin position="12"/>
        <end position="275"/>
    </location>
</feature>
<sequence>MIETLSSVFPDFNNFTEIGRGGFSVVFSAVHSKVEILEIAIKAVNKYEILSADNKRNFELEVKILKRLDFPFIITFYDLRENNEFYFISMELAKKGTLLTILNEKKHLDKDTTLRVFCQLSTTLYYLHNVLNSIHRDIKIENIMFDEEMNVRLIDFGFSQIIKNKSKDPNKNKSNKIFTTLCGSYPYAAPEMLRLSPYSKPVDIWALGVVLYVCVVGQLPFDDPSIPKLAKMIVFNEPNYPEDIDEDLQLLLKKLLTKNPSERLTIDGIKEYELIKNSPYKIYFDVIGNENFMIKSFNNQSNMDDSNDEADNNNNNNNNNNNDETIDVYLDAEIIENLIRLGLDPSKVLSEGTEEILLYRALRKKKISKILGNDQLFKETLNQKNIPQEQLAHLTFRTKKQQKQQKNQDQVQNQQPSQQTQSSQQTPAQAQTQEDPNQNKVQRKNHHVEFNKSQQQQNQQQAKRNTQQKQNQDDEIFPNYQNFKQFKANQKSPQQLTQMSQPQLTTYSGPIAQQVQQQQQAQNQQQNPNQSLQSQIQQQIQLQLQQKPSNQTFHQQTYPLHMNTQRQPNSNPGPSEMSKTFMRVSRNKQRSSSVASIVKMAPVIQIGTPATPATITSHQPISKCSSSGQPGSQISYQGQQSIMVIQKKRRAPSLGPHMPSFKSAQSIADSGGASAFSITSTGESTNIAQTDRVTPTRKVRTPVSITDQTDGGRSLNHPQGTGSGREVAPIMRPRKSKGKGNFLSIITK</sequence>
<keyword evidence="10" id="KW-1185">Reference proteome</keyword>
<feature type="region of interest" description="Disordered" evidence="7">
    <location>
        <begin position="562"/>
        <end position="593"/>
    </location>
</feature>
<dbReference type="PROSITE" id="PS50011">
    <property type="entry name" value="PROTEIN_KINASE_DOM"/>
    <property type="match status" value="1"/>
</dbReference>
<dbReference type="InterPro" id="IPR017441">
    <property type="entry name" value="Protein_kinase_ATP_BS"/>
</dbReference>
<keyword evidence="3 6" id="KW-0547">Nucleotide-binding</keyword>
<organism evidence="9 10">
    <name type="scientific">Tritrichomonas musculus</name>
    <dbReference type="NCBI Taxonomy" id="1915356"/>
    <lineage>
        <taxon>Eukaryota</taxon>
        <taxon>Metamonada</taxon>
        <taxon>Parabasalia</taxon>
        <taxon>Tritrichomonadida</taxon>
        <taxon>Tritrichomonadidae</taxon>
        <taxon>Tritrichomonas</taxon>
    </lineage>
</organism>
<dbReference type="EMBL" id="JAPFFF010000029">
    <property type="protein sequence ID" value="KAK8846121.1"/>
    <property type="molecule type" value="Genomic_DNA"/>
</dbReference>
<feature type="compositionally biased region" description="Polar residues" evidence="7">
    <location>
        <begin position="562"/>
        <end position="573"/>
    </location>
</feature>
<evidence type="ECO:0000259" key="8">
    <source>
        <dbReference type="PROSITE" id="PS50011"/>
    </source>
</evidence>
<protein>
    <recommendedName>
        <fullName evidence="8">Protein kinase domain-containing protein</fullName>
    </recommendedName>
</protein>
<feature type="region of interest" description="Disordered" evidence="7">
    <location>
        <begin position="614"/>
        <end position="634"/>
    </location>
</feature>
<feature type="region of interest" description="Disordered" evidence="7">
    <location>
        <begin position="703"/>
        <end position="748"/>
    </location>
</feature>
<feature type="compositionally biased region" description="Polar residues" evidence="7">
    <location>
        <begin position="614"/>
        <end position="624"/>
    </location>
</feature>
<evidence type="ECO:0000256" key="3">
    <source>
        <dbReference type="ARBA" id="ARBA00022741"/>
    </source>
</evidence>
<keyword evidence="5 6" id="KW-0067">ATP-binding</keyword>
<feature type="compositionally biased region" description="Low complexity" evidence="7">
    <location>
        <begin position="451"/>
        <end position="470"/>
    </location>
</feature>
<feature type="compositionally biased region" description="Polar residues" evidence="7">
    <location>
        <begin position="703"/>
        <end position="720"/>
    </location>
</feature>
<reference evidence="9 10" key="1">
    <citation type="submission" date="2024-04" db="EMBL/GenBank/DDBJ databases">
        <title>Tritrichomonas musculus Genome.</title>
        <authorList>
            <person name="Alves-Ferreira E."/>
            <person name="Grigg M."/>
            <person name="Lorenzi H."/>
            <person name="Galac M."/>
        </authorList>
    </citation>
    <scope>NUCLEOTIDE SEQUENCE [LARGE SCALE GENOMIC DNA]</scope>
    <source>
        <strain evidence="9 10">EAF2021</strain>
    </source>
</reference>
<evidence type="ECO:0000256" key="4">
    <source>
        <dbReference type="ARBA" id="ARBA00022777"/>
    </source>
</evidence>
<dbReference type="PANTHER" id="PTHR24350">
    <property type="entry name" value="SERINE/THREONINE-PROTEIN KINASE IAL-RELATED"/>
    <property type="match status" value="1"/>
</dbReference>
<proteinExistence type="predicted"/>
<evidence type="ECO:0000313" key="9">
    <source>
        <dbReference type="EMBL" id="KAK8846121.1"/>
    </source>
</evidence>
<dbReference type="Proteomes" id="UP001470230">
    <property type="component" value="Unassembled WGS sequence"/>
</dbReference>
<dbReference type="InterPro" id="IPR011009">
    <property type="entry name" value="Kinase-like_dom_sf"/>
</dbReference>
<feature type="binding site" evidence="6">
    <location>
        <position position="42"/>
    </location>
    <ligand>
        <name>ATP</name>
        <dbReference type="ChEBI" id="CHEBI:30616"/>
    </ligand>
</feature>
<evidence type="ECO:0000256" key="7">
    <source>
        <dbReference type="SAM" id="MobiDB-lite"/>
    </source>
</evidence>
<evidence type="ECO:0000256" key="6">
    <source>
        <dbReference type="PROSITE-ProRule" id="PRU10141"/>
    </source>
</evidence>
<feature type="compositionally biased region" description="Low complexity" evidence="7">
    <location>
        <begin position="404"/>
        <end position="433"/>
    </location>
</feature>
<name>A0ABR2HFD9_9EUKA</name>
<feature type="region of interest" description="Disordered" evidence="7">
    <location>
        <begin position="298"/>
        <end position="324"/>
    </location>
</feature>
<evidence type="ECO:0000256" key="5">
    <source>
        <dbReference type="ARBA" id="ARBA00022840"/>
    </source>
</evidence>
<feature type="region of interest" description="Disordered" evidence="7">
    <location>
        <begin position="397"/>
        <end position="471"/>
    </location>
</feature>
<dbReference type="InterPro" id="IPR000719">
    <property type="entry name" value="Prot_kinase_dom"/>
</dbReference>
<feature type="compositionally biased region" description="Low complexity" evidence="7">
    <location>
        <begin position="312"/>
        <end position="323"/>
    </location>
</feature>
<dbReference type="InterPro" id="IPR030616">
    <property type="entry name" value="Aur-like"/>
</dbReference>
<keyword evidence="4" id="KW-0418">Kinase</keyword>
<keyword evidence="2" id="KW-0808">Transferase</keyword>
<dbReference type="PROSITE" id="PS00107">
    <property type="entry name" value="PROTEIN_KINASE_ATP"/>
    <property type="match status" value="1"/>
</dbReference>
<dbReference type="Pfam" id="PF00069">
    <property type="entry name" value="Pkinase"/>
    <property type="match status" value="1"/>
</dbReference>
<evidence type="ECO:0000256" key="1">
    <source>
        <dbReference type="ARBA" id="ARBA00022527"/>
    </source>
</evidence>
<keyword evidence="1" id="KW-0723">Serine/threonine-protein kinase</keyword>
<dbReference type="SMART" id="SM00220">
    <property type="entry name" value="S_TKc"/>
    <property type="match status" value="1"/>
</dbReference>
<accession>A0ABR2HFD9</accession>
<dbReference type="SUPFAM" id="SSF56112">
    <property type="entry name" value="Protein kinase-like (PK-like)"/>
    <property type="match status" value="1"/>
</dbReference>
<gene>
    <name evidence="9" type="ORF">M9Y10_020124</name>
</gene>
<comment type="caution">
    <text evidence="9">The sequence shown here is derived from an EMBL/GenBank/DDBJ whole genome shotgun (WGS) entry which is preliminary data.</text>
</comment>
<feature type="compositionally biased region" description="Low complexity" evidence="7">
    <location>
        <begin position="625"/>
        <end position="634"/>
    </location>
</feature>
<evidence type="ECO:0000313" key="10">
    <source>
        <dbReference type="Proteomes" id="UP001470230"/>
    </source>
</evidence>
<evidence type="ECO:0000256" key="2">
    <source>
        <dbReference type="ARBA" id="ARBA00022679"/>
    </source>
</evidence>
<dbReference type="Gene3D" id="1.10.510.10">
    <property type="entry name" value="Transferase(Phosphotransferase) domain 1"/>
    <property type="match status" value="1"/>
</dbReference>